<feature type="domain" description="Helix-turn-helix" evidence="5">
    <location>
        <begin position="4"/>
        <end position="55"/>
    </location>
</feature>
<dbReference type="RefSeq" id="WP_369409543.1">
    <property type="nucleotide sequence ID" value="NZ_WQLB01000064.1"/>
</dbReference>
<evidence type="ECO:0000256" key="2">
    <source>
        <dbReference type="ARBA" id="ARBA00010566"/>
    </source>
</evidence>
<dbReference type="SUPFAM" id="SSF48256">
    <property type="entry name" value="Citrate synthase"/>
    <property type="match status" value="1"/>
</dbReference>
<dbReference type="Pfam" id="PF12728">
    <property type="entry name" value="HTH_17"/>
    <property type="match status" value="1"/>
</dbReference>
<keyword evidence="4" id="KW-0808">Transferase</keyword>
<evidence type="ECO:0000313" key="6">
    <source>
        <dbReference type="EMBL" id="MVN89439.1"/>
    </source>
</evidence>
<comment type="pathway">
    <text evidence="1">Carbohydrate metabolism; tricarboxylic acid cycle.</text>
</comment>
<dbReference type="PANTHER" id="PTHR11739">
    <property type="entry name" value="CITRATE SYNTHASE"/>
    <property type="match status" value="1"/>
</dbReference>
<evidence type="ECO:0000259" key="5">
    <source>
        <dbReference type="Pfam" id="PF12728"/>
    </source>
</evidence>
<proteinExistence type="inferred from homology"/>
<dbReference type="GO" id="GO:0006099">
    <property type="term" value="P:tricarboxylic acid cycle"/>
    <property type="evidence" value="ECO:0007669"/>
    <property type="project" value="UniProtKB-UniPathway"/>
</dbReference>
<name>A0A7C9MBZ1_9DEIO</name>
<protein>
    <recommendedName>
        <fullName evidence="3">citrate synthase (unknown stereospecificity)</fullName>
        <ecNumber evidence="3">2.3.3.16</ecNumber>
    </recommendedName>
</protein>
<dbReference type="EMBL" id="WQLB01000064">
    <property type="protein sequence ID" value="MVN89439.1"/>
    <property type="molecule type" value="Genomic_DNA"/>
</dbReference>
<dbReference type="Gene3D" id="1.10.230.10">
    <property type="entry name" value="Cytochrome P450-Terp, domain 2"/>
    <property type="match status" value="1"/>
</dbReference>
<dbReference type="GO" id="GO:0005975">
    <property type="term" value="P:carbohydrate metabolic process"/>
    <property type="evidence" value="ECO:0007669"/>
    <property type="project" value="TreeGrafter"/>
</dbReference>
<evidence type="ECO:0000256" key="1">
    <source>
        <dbReference type="ARBA" id="ARBA00005163"/>
    </source>
</evidence>
<dbReference type="InterPro" id="IPR036969">
    <property type="entry name" value="Citrate_synthase_sf"/>
</dbReference>
<dbReference type="AlphaFoldDB" id="A0A7C9MBZ1"/>
<dbReference type="Gene3D" id="1.10.580.10">
    <property type="entry name" value="Citrate Synthase, domain 1"/>
    <property type="match status" value="1"/>
</dbReference>
<dbReference type="Pfam" id="PF00285">
    <property type="entry name" value="Citrate_synt"/>
    <property type="match status" value="1"/>
</dbReference>
<organism evidence="6 7">
    <name type="scientific">Deinococcus arboris</name>
    <dbReference type="NCBI Taxonomy" id="2682977"/>
    <lineage>
        <taxon>Bacteria</taxon>
        <taxon>Thermotogati</taxon>
        <taxon>Deinococcota</taxon>
        <taxon>Deinococci</taxon>
        <taxon>Deinococcales</taxon>
        <taxon>Deinococcaceae</taxon>
        <taxon>Deinococcus</taxon>
    </lineage>
</organism>
<dbReference type="InterPro" id="IPR041657">
    <property type="entry name" value="HTH_17"/>
</dbReference>
<dbReference type="Proteomes" id="UP000483286">
    <property type="component" value="Unassembled WGS sequence"/>
</dbReference>
<dbReference type="EC" id="2.3.3.16" evidence="3"/>
<dbReference type="PRINTS" id="PR00143">
    <property type="entry name" value="CITRTSNTHASE"/>
</dbReference>
<keyword evidence="7" id="KW-1185">Reference proteome</keyword>
<reference evidence="6 7" key="1">
    <citation type="submission" date="2019-12" db="EMBL/GenBank/DDBJ databases">
        <title>Deinococcus sp. HMF7620 Genome sequencing and assembly.</title>
        <authorList>
            <person name="Kang H."/>
            <person name="Kim H."/>
            <person name="Joh K."/>
        </authorList>
    </citation>
    <scope>NUCLEOTIDE SEQUENCE [LARGE SCALE GENOMIC DNA]</scope>
    <source>
        <strain evidence="6 7">HMF7620</strain>
    </source>
</reference>
<comment type="caution">
    <text evidence="6">The sequence shown here is derived from an EMBL/GenBank/DDBJ whole genome shotgun (WGS) entry which is preliminary data.</text>
</comment>
<accession>A0A7C9MBZ1</accession>
<dbReference type="InterPro" id="IPR016143">
    <property type="entry name" value="Citrate_synth-like_sm_a-sub"/>
</dbReference>
<dbReference type="GO" id="GO:0036440">
    <property type="term" value="F:citrate synthase activity"/>
    <property type="evidence" value="ECO:0007669"/>
    <property type="project" value="UniProtKB-EC"/>
</dbReference>
<dbReference type="PANTHER" id="PTHR11739:SF4">
    <property type="entry name" value="CITRATE SYNTHASE, PEROXISOMAL"/>
    <property type="match status" value="1"/>
</dbReference>
<evidence type="ECO:0000256" key="3">
    <source>
        <dbReference type="ARBA" id="ARBA00012972"/>
    </source>
</evidence>
<dbReference type="InterPro" id="IPR002020">
    <property type="entry name" value="Citrate_synthase"/>
</dbReference>
<evidence type="ECO:0000256" key="4">
    <source>
        <dbReference type="ARBA" id="ARBA00022679"/>
    </source>
</evidence>
<dbReference type="Gene3D" id="1.10.1660.10">
    <property type="match status" value="1"/>
</dbReference>
<dbReference type="UniPathway" id="UPA00223"/>
<evidence type="ECO:0000313" key="7">
    <source>
        <dbReference type="Proteomes" id="UP000483286"/>
    </source>
</evidence>
<comment type="similarity">
    <text evidence="2">Belongs to the citrate synthase family.</text>
</comment>
<dbReference type="GO" id="GO:0005829">
    <property type="term" value="C:cytosol"/>
    <property type="evidence" value="ECO:0007669"/>
    <property type="project" value="TreeGrafter"/>
</dbReference>
<sequence length="401" mass="41742">MSSLTTSQACAALGVKPATLYAYVSRGLIRSEPGPAGTRERRYHAGDVQALAARQATRRDPQTAVQDALQGSLNWGAPVLDSALTALTDGHLLYRGHDALVLAERATVEEVAALLWTGEQGQPAPLPLRARLNLSRPQRGASALEALGHALTAAGAHDPAALDARPEARVRHAARTLNLLYATAERQAGVPPAPDLPLHERLARAWRVPGHADLLRRALVLLADHELNVSAFAARVTASSGASLPHCTLAALCALQGPRHGLASLHAHDLLQDTLAGGAGAALRQAGRRTGHLPGFGHRLYPEGDPRAAALLGALTAAAPEAPVVQAAHALQAAALAETGERPNVDLALAALAHLLGRPAEDAVTLFALARAVGWLAHALEAGQNGGLLRPRARYVGPVRV</sequence>
<dbReference type="InterPro" id="IPR016142">
    <property type="entry name" value="Citrate_synth-like_lrg_a-sub"/>
</dbReference>
<gene>
    <name evidence="6" type="ORF">GO986_22145</name>
</gene>